<dbReference type="PANTHER" id="PTHR34794:SF1">
    <property type="entry name" value="OS10G0101800 PROTEIN"/>
    <property type="match status" value="1"/>
</dbReference>
<evidence type="ECO:0000313" key="4">
    <source>
        <dbReference type="Proteomes" id="UP001552299"/>
    </source>
</evidence>
<evidence type="ECO:0000259" key="2">
    <source>
        <dbReference type="Pfam" id="PF05678"/>
    </source>
</evidence>
<dbReference type="EMBL" id="JANQDX010000011">
    <property type="protein sequence ID" value="KAL0915787.1"/>
    <property type="molecule type" value="Genomic_DNA"/>
</dbReference>
<feature type="compositionally biased region" description="Basic and acidic residues" evidence="1">
    <location>
        <begin position="81"/>
        <end position="94"/>
    </location>
</feature>
<dbReference type="InterPro" id="IPR008889">
    <property type="entry name" value="VQ"/>
</dbReference>
<dbReference type="AlphaFoldDB" id="A0ABD0UZL5"/>
<organism evidence="3 4">
    <name type="scientific">Dendrobium thyrsiflorum</name>
    <name type="common">Pinecone-like raceme dendrobium</name>
    <name type="synonym">Orchid</name>
    <dbReference type="NCBI Taxonomy" id="117978"/>
    <lineage>
        <taxon>Eukaryota</taxon>
        <taxon>Viridiplantae</taxon>
        <taxon>Streptophyta</taxon>
        <taxon>Embryophyta</taxon>
        <taxon>Tracheophyta</taxon>
        <taxon>Spermatophyta</taxon>
        <taxon>Magnoliopsida</taxon>
        <taxon>Liliopsida</taxon>
        <taxon>Asparagales</taxon>
        <taxon>Orchidaceae</taxon>
        <taxon>Epidendroideae</taxon>
        <taxon>Malaxideae</taxon>
        <taxon>Dendrobiinae</taxon>
        <taxon>Dendrobium</taxon>
    </lineage>
</organism>
<feature type="domain" description="VQ" evidence="2">
    <location>
        <begin position="88"/>
        <end position="113"/>
    </location>
</feature>
<dbReference type="Pfam" id="PF05678">
    <property type="entry name" value="VQ"/>
    <property type="match status" value="1"/>
</dbReference>
<dbReference type="InterPro" id="IPR039610">
    <property type="entry name" value="VQ29"/>
</dbReference>
<evidence type="ECO:0000256" key="1">
    <source>
        <dbReference type="SAM" id="MobiDB-lite"/>
    </source>
</evidence>
<protein>
    <recommendedName>
        <fullName evidence="2">VQ domain-containing protein</fullName>
    </recommendedName>
</protein>
<dbReference type="Proteomes" id="UP001552299">
    <property type="component" value="Unassembled WGS sequence"/>
</dbReference>
<sequence length="155" mass="17413">MSLTSRPTWHSFADAATPSPACFPHKLQPPLFFPLQNKMETERLFLHHQPARAPAAGDEPSQPAFEAQLHAVKRPPSKSWKKQETPRPPRIYHIDPKGFRRLVQALTGKPKTPPLEQSKWSASAPAPAISPQLFHHEWSAAADLEYWPDDAAGQF</sequence>
<feature type="region of interest" description="Disordered" evidence="1">
    <location>
        <begin position="71"/>
        <end position="94"/>
    </location>
</feature>
<keyword evidence="4" id="KW-1185">Reference proteome</keyword>
<proteinExistence type="predicted"/>
<feature type="compositionally biased region" description="Basic residues" evidence="1">
    <location>
        <begin position="71"/>
        <end position="80"/>
    </location>
</feature>
<name>A0ABD0UZL5_DENTH</name>
<gene>
    <name evidence="3" type="ORF">M5K25_013243</name>
</gene>
<evidence type="ECO:0000313" key="3">
    <source>
        <dbReference type="EMBL" id="KAL0915787.1"/>
    </source>
</evidence>
<accession>A0ABD0UZL5</accession>
<comment type="caution">
    <text evidence="3">The sequence shown here is derived from an EMBL/GenBank/DDBJ whole genome shotgun (WGS) entry which is preliminary data.</text>
</comment>
<dbReference type="PANTHER" id="PTHR34794">
    <property type="entry name" value="EXPRESSED PROTEIN"/>
    <property type="match status" value="1"/>
</dbReference>
<reference evidence="3 4" key="1">
    <citation type="journal article" date="2024" name="Plant Biotechnol. J.">
        <title>Dendrobium thyrsiflorum genome and its molecular insights into genes involved in important horticultural traits.</title>
        <authorList>
            <person name="Chen B."/>
            <person name="Wang J.Y."/>
            <person name="Zheng P.J."/>
            <person name="Li K.L."/>
            <person name="Liang Y.M."/>
            <person name="Chen X.F."/>
            <person name="Zhang C."/>
            <person name="Zhao X."/>
            <person name="He X."/>
            <person name="Zhang G.Q."/>
            <person name="Liu Z.J."/>
            <person name="Xu Q."/>
        </authorList>
    </citation>
    <scope>NUCLEOTIDE SEQUENCE [LARGE SCALE GENOMIC DNA]</scope>
    <source>
        <strain evidence="3">GZMU011</strain>
    </source>
</reference>